<proteinExistence type="predicted"/>
<accession>A0AAQ3PK10</accession>
<dbReference type="Proteomes" id="UP001341281">
    <property type="component" value="Chromosome 01"/>
</dbReference>
<protein>
    <recommendedName>
        <fullName evidence="3">Pentatricopeptide repeat-containing protein</fullName>
    </recommendedName>
</protein>
<evidence type="ECO:0000313" key="1">
    <source>
        <dbReference type="EMBL" id="WVZ50589.1"/>
    </source>
</evidence>
<organism evidence="1 2">
    <name type="scientific">Paspalum notatum var. saurae</name>
    <dbReference type="NCBI Taxonomy" id="547442"/>
    <lineage>
        <taxon>Eukaryota</taxon>
        <taxon>Viridiplantae</taxon>
        <taxon>Streptophyta</taxon>
        <taxon>Embryophyta</taxon>
        <taxon>Tracheophyta</taxon>
        <taxon>Spermatophyta</taxon>
        <taxon>Magnoliopsida</taxon>
        <taxon>Liliopsida</taxon>
        <taxon>Poales</taxon>
        <taxon>Poaceae</taxon>
        <taxon>PACMAD clade</taxon>
        <taxon>Panicoideae</taxon>
        <taxon>Andropogonodae</taxon>
        <taxon>Paspaleae</taxon>
        <taxon>Paspalinae</taxon>
        <taxon>Paspalum</taxon>
    </lineage>
</organism>
<dbReference type="EMBL" id="CP144745">
    <property type="protein sequence ID" value="WVZ50589.1"/>
    <property type="molecule type" value="Genomic_DNA"/>
</dbReference>
<sequence>MLLGRMIEQGLAPNTDTYTVLIDGYGRGGKNGCPCSALGSGALAASPTRARPCPRTGTTSGSGSWSFGAVGRGRREEVDALLAAMWAQGFCLDNTTCARSASRDGSKGMSELFRRMSETGTPLNMVTQAAWTDKPCKAGCVQACAADAFRLFLKLVRSTLYKLNVQKYIVMIGLLQGTARRASS</sequence>
<evidence type="ECO:0008006" key="3">
    <source>
        <dbReference type="Google" id="ProtNLM"/>
    </source>
</evidence>
<gene>
    <name evidence="1" type="ORF">U9M48_001830</name>
</gene>
<evidence type="ECO:0000313" key="2">
    <source>
        <dbReference type="Proteomes" id="UP001341281"/>
    </source>
</evidence>
<name>A0AAQ3PK10_PASNO</name>
<dbReference type="AlphaFoldDB" id="A0AAQ3PK10"/>
<reference evidence="1 2" key="1">
    <citation type="submission" date="2024-02" db="EMBL/GenBank/DDBJ databases">
        <title>High-quality chromosome-scale genome assembly of Pensacola bahiagrass (Paspalum notatum Flugge var. saurae).</title>
        <authorList>
            <person name="Vega J.M."/>
            <person name="Podio M."/>
            <person name="Orjuela J."/>
            <person name="Siena L.A."/>
            <person name="Pessino S.C."/>
            <person name="Combes M.C."/>
            <person name="Mariac C."/>
            <person name="Albertini E."/>
            <person name="Pupilli F."/>
            <person name="Ortiz J.P.A."/>
            <person name="Leblanc O."/>
        </authorList>
    </citation>
    <scope>NUCLEOTIDE SEQUENCE [LARGE SCALE GENOMIC DNA]</scope>
    <source>
        <strain evidence="1">R1</strain>
        <tissue evidence="1">Leaf</tissue>
    </source>
</reference>
<dbReference type="InterPro" id="IPR011990">
    <property type="entry name" value="TPR-like_helical_dom_sf"/>
</dbReference>
<keyword evidence="2" id="KW-1185">Reference proteome</keyword>
<dbReference type="Gene3D" id="1.25.40.10">
    <property type="entry name" value="Tetratricopeptide repeat domain"/>
    <property type="match status" value="1"/>
</dbReference>